<dbReference type="Bgee" id="ENSELUG00000015210">
    <property type="expression patterns" value="Expressed in stomach and 12 other cell types or tissues"/>
</dbReference>
<feature type="compositionally biased region" description="Polar residues" evidence="5">
    <location>
        <begin position="911"/>
        <end position="938"/>
    </location>
</feature>
<reference evidence="9" key="2">
    <citation type="submission" date="2020-02" db="EMBL/GenBank/DDBJ databases">
        <title>Esox lucius (northern pike) genome, fEsoLuc1, primary haplotype.</title>
        <authorList>
            <person name="Myers G."/>
            <person name="Karagic N."/>
            <person name="Meyer A."/>
            <person name="Pippel M."/>
            <person name="Reichard M."/>
            <person name="Winkler S."/>
            <person name="Tracey A."/>
            <person name="Sims Y."/>
            <person name="Howe K."/>
            <person name="Rhie A."/>
            <person name="Formenti G."/>
            <person name="Durbin R."/>
            <person name="Fedrigo O."/>
            <person name="Jarvis E.D."/>
        </authorList>
    </citation>
    <scope>NUCLEOTIDE SEQUENCE [LARGE SCALE GENOMIC DNA]</scope>
</reference>
<feature type="compositionally biased region" description="Basic and acidic residues" evidence="5">
    <location>
        <begin position="409"/>
        <end position="418"/>
    </location>
</feature>
<dbReference type="RefSeq" id="XP_019899104.3">
    <property type="nucleotide sequence ID" value="XM_020043545.3"/>
</dbReference>
<dbReference type="Pfam" id="PF16612">
    <property type="entry name" value="RGS12_usC"/>
    <property type="match status" value="1"/>
</dbReference>
<feature type="region of interest" description="Disordered" evidence="5">
    <location>
        <begin position="1323"/>
        <end position="1383"/>
    </location>
</feature>
<dbReference type="FunFam" id="1.10.167.10:FF:000001">
    <property type="entry name" value="Putative regulator of g-protein signaling 12"/>
    <property type="match status" value="1"/>
</dbReference>
<feature type="compositionally biased region" description="Basic and acidic residues" evidence="5">
    <location>
        <begin position="941"/>
        <end position="957"/>
    </location>
</feature>
<feature type="compositionally biased region" description="Basic and acidic residues" evidence="5">
    <location>
        <begin position="869"/>
        <end position="881"/>
    </location>
</feature>
<dbReference type="PANTHER" id="PTHR45945">
    <property type="entry name" value="REGULATOR OF G-PROTEIN SIGNALING LOCO"/>
    <property type="match status" value="1"/>
</dbReference>
<evidence type="ECO:0000259" key="6">
    <source>
        <dbReference type="PROSITE" id="PS50106"/>
    </source>
</evidence>
<dbReference type="Gene3D" id="1.10.167.10">
    <property type="entry name" value="Regulator of G-protein Signalling 4, domain 2"/>
    <property type="match status" value="1"/>
</dbReference>
<dbReference type="InterPro" id="IPR003116">
    <property type="entry name" value="RBD_dom"/>
</dbReference>
<dbReference type="CDD" id="cd08742">
    <property type="entry name" value="RGS_RGS12"/>
    <property type="match status" value="1"/>
</dbReference>
<accession>A0A3P9A5K4</accession>
<feature type="compositionally biased region" description="Low complexity" evidence="5">
    <location>
        <begin position="840"/>
        <end position="855"/>
    </location>
</feature>
<evidence type="ECO:0000256" key="1">
    <source>
        <dbReference type="ARBA" id="ARBA00004496"/>
    </source>
</evidence>
<dbReference type="Ensembl" id="ENSELUT00000024219.3">
    <property type="protein sequence ID" value="ENSELUP00000036001.3"/>
    <property type="gene ID" value="ENSELUG00000015210.3"/>
</dbReference>
<dbReference type="SMART" id="SM00228">
    <property type="entry name" value="PDZ"/>
    <property type="match status" value="1"/>
</dbReference>
<dbReference type="CDD" id="cd06710">
    <property type="entry name" value="PDZ_RGS12-like"/>
    <property type="match status" value="1"/>
</dbReference>
<dbReference type="CTD" id="570516"/>
<evidence type="ECO:0000256" key="2">
    <source>
        <dbReference type="ARBA" id="ARBA00022468"/>
    </source>
</evidence>
<dbReference type="InterPro" id="IPR001478">
    <property type="entry name" value="PDZ"/>
</dbReference>
<dbReference type="GeneTree" id="ENSGT00940000164407"/>
<dbReference type="SMART" id="SM00315">
    <property type="entry name" value="RGS"/>
    <property type="match status" value="1"/>
</dbReference>
<dbReference type="InterPro" id="IPR036034">
    <property type="entry name" value="PDZ_sf"/>
</dbReference>
<dbReference type="Pfam" id="PF00615">
    <property type="entry name" value="RGS"/>
    <property type="match status" value="1"/>
</dbReference>
<evidence type="ECO:0000259" key="8">
    <source>
        <dbReference type="PROSITE" id="PS50898"/>
    </source>
</evidence>
<dbReference type="PROSITE" id="PS50898">
    <property type="entry name" value="RBD"/>
    <property type="match status" value="2"/>
</dbReference>
<dbReference type="InParanoid" id="A0A3P9A5K4"/>
<feature type="compositionally biased region" description="Basic and acidic residues" evidence="5">
    <location>
        <begin position="1449"/>
        <end position="1475"/>
    </location>
</feature>
<feature type="domain" description="RBD" evidence="8">
    <location>
        <begin position="1031"/>
        <end position="1101"/>
    </location>
</feature>
<feature type="region of interest" description="Disordered" evidence="5">
    <location>
        <begin position="1206"/>
        <end position="1300"/>
    </location>
</feature>
<dbReference type="STRING" id="8010.ENSELUP00000036001"/>
<dbReference type="InterPro" id="IPR016137">
    <property type="entry name" value="RGS"/>
</dbReference>
<dbReference type="InterPro" id="IPR037880">
    <property type="entry name" value="RGS12_RGS"/>
</dbReference>
<evidence type="ECO:0008006" key="11">
    <source>
        <dbReference type="Google" id="ProtNLM"/>
    </source>
</evidence>
<feature type="compositionally biased region" description="Low complexity" evidence="5">
    <location>
        <begin position="1238"/>
        <end position="1253"/>
    </location>
</feature>
<dbReference type="Pfam" id="PF02188">
    <property type="entry name" value="GoLoco"/>
    <property type="match status" value="1"/>
</dbReference>
<dbReference type="PANTHER" id="PTHR45945:SF1">
    <property type="entry name" value="REGULATOR OF G-PROTEIN SIGNALING 12"/>
    <property type="match status" value="1"/>
</dbReference>
<comment type="subcellular location">
    <subcellularLocation>
        <location evidence="1">Cytoplasm</location>
    </subcellularLocation>
</comment>
<feature type="compositionally biased region" description="Polar residues" evidence="5">
    <location>
        <begin position="605"/>
        <end position="615"/>
    </location>
</feature>
<dbReference type="Pfam" id="PF00595">
    <property type="entry name" value="PDZ"/>
    <property type="match status" value="1"/>
</dbReference>
<dbReference type="SUPFAM" id="SSF50729">
    <property type="entry name" value="PH domain-like"/>
    <property type="match status" value="1"/>
</dbReference>
<feature type="compositionally biased region" description="Basic residues" evidence="5">
    <location>
        <begin position="1364"/>
        <end position="1378"/>
    </location>
</feature>
<dbReference type="GeneID" id="105020657"/>
<dbReference type="Gene3D" id="3.10.20.90">
    <property type="entry name" value="Phosphatidylinositol 3-kinase Catalytic Subunit, Chain A, domain 1"/>
    <property type="match status" value="1"/>
</dbReference>
<keyword evidence="10" id="KW-1185">Reference proteome</keyword>
<dbReference type="GO" id="GO:0005634">
    <property type="term" value="C:nucleus"/>
    <property type="evidence" value="ECO:0007669"/>
    <property type="project" value="TreeGrafter"/>
</dbReference>
<feature type="region of interest" description="Disordered" evidence="5">
    <location>
        <begin position="832"/>
        <end position="958"/>
    </location>
</feature>
<feature type="domain" description="RBD" evidence="8">
    <location>
        <begin position="959"/>
        <end position="1029"/>
    </location>
</feature>
<feature type="region of interest" description="Disordered" evidence="5">
    <location>
        <begin position="1104"/>
        <end position="1158"/>
    </location>
</feature>
<dbReference type="KEGG" id="els:105020657"/>
<keyword evidence="2" id="KW-0343">GTPase activation</keyword>
<reference evidence="9" key="4">
    <citation type="submission" date="2025-09" db="UniProtKB">
        <authorList>
            <consortium name="Ensembl"/>
        </authorList>
    </citation>
    <scope>IDENTIFICATION</scope>
</reference>
<dbReference type="SMART" id="SM00455">
    <property type="entry name" value="RBD"/>
    <property type="match status" value="2"/>
</dbReference>
<reference evidence="10" key="1">
    <citation type="journal article" date="2014" name="PLoS ONE">
        <title>The genome and linkage map of the northern pike (Esox lucius): conserved synteny revealed between the salmonid sister group and the Neoteleostei.</title>
        <authorList>
            <person name="Rondeau E.B."/>
            <person name="Minkley D.R."/>
            <person name="Leong J.S."/>
            <person name="Messmer A.M."/>
            <person name="Jantzen J.R."/>
            <person name="von Schalburg K.R."/>
            <person name="Lemon C."/>
            <person name="Bird N.H."/>
            <person name="Koop B.F."/>
        </authorList>
    </citation>
    <scope>NUCLEOTIDE SEQUENCE</scope>
</reference>
<dbReference type="InterPro" id="IPR036305">
    <property type="entry name" value="RGS_sf"/>
</dbReference>
<reference evidence="9" key="3">
    <citation type="submission" date="2025-08" db="UniProtKB">
        <authorList>
            <consortium name="Ensembl"/>
        </authorList>
    </citation>
    <scope>IDENTIFICATION</scope>
</reference>
<dbReference type="GO" id="GO:0005886">
    <property type="term" value="C:plasma membrane"/>
    <property type="evidence" value="ECO:0007669"/>
    <property type="project" value="TreeGrafter"/>
</dbReference>
<feature type="compositionally biased region" description="Polar residues" evidence="5">
    <location>
        <begin position="516"/>
        <end position="526"/>
    </location>
</feature>
<keyword evidence="4" id="KW-0677">Repeat</keyword>
<dbReference type="PROSITE" id="PS50106">
    <property type="entry name" value="PDZ"/>
    <property type="match status" value="1"/>
</dbReference>
<dbReference type="Proteomes" id="UP000265140">
    <property type="component" value="Chromosome 24"/>
</dbReference>
<feature type="region of interest" description="Disordered" evidence="5">
    <location>
        <begin position="1435"/>
        <end position="1481"/>
    </location>
</feature>
<dbReference type="InterPro" id="IPR029071">
    <property type="entry name" value="Ubiquitin-like_domsf"/>
</dbReference>
<evidence type="ECO:0000313" key="9">
    <source>
        <dbReference type="Ensembl" id="ENSELUP00000036001.3"/>
    </source>
</evidence>
<dbReference type="GO" id="GO:0005737">
    <property type="term" value="C:cytoplasm"/>
    <property type="evidence" value="ECO:0007669"/>
    <property type="project" value="UniProtKB-SubCell"/>
</dbReference>
<feature type="domain" description="PDZ" evidence="6">
    <location>
        <begin position="24"/>
        <end position="101"/>
    </location>
</feature>
<dbReference type="InterPro" id="IPR003109">
    <property type="entry name" value="GoLoco_motif"/>
</dbReference>
<dbReference type="InterPro" id="IPR024066">
    <property type="entry name" value="RGS_subdom1/3"/>
</dbReference>
<evidence type="ECO:0000256" key="3">
    <source>
        <dbReference type="ARBA" id="ARBA00022490"/>
    </source>
</evidence>
<feature type="region of interest" description="Disordered" evidence="5">
    <location>
        <begin position="600"/>
        <end position="635"/>
    </location>
</feature>
<dbReference type="Pfam" id="PF02196">
    <property type="entry name" value="RBD"/>
    <property type="match status" value="1"/>
</dbReference>
<dbReference type="InterPro" id="IPR044926">
    <property type="entry name" value="RGS_subdomain_2"/>
</dbReference>
<dbReference type="Gene3D" id="1.10.196.10">
    <property type="match status" value="1"/>
</dbReference>
<proteinExistence type="predicted"/>
<evidence type="ECO:0000256" key="5">
    <source>
        <dbReference type="SAM" id="MobiDB-lite"/>
    </source>
</evidence>
<dbReference type="Gene3D" id="2.30.42.10">
    <property type="match status" value="1"/>
</dbReference>
<evidence type="ECO:0000313" key="10">
    <source>
        <dbReference type="Proteomes" id="UP000265140"/>
    </source>
</evidence>
<sequence length="1481" mass="159011">MRMPGLNEGARRRLDLTSSREVRGVEVVRGRVGYGFTLAGQGPCLLSGILEGSPADQVGLKRGDRIVSVNGTDVAMASHEAVVQLIGTCKGPLRLVVLVGPGPVVSPSSGDQKLGICRTEGKGVDFRAVSDHSGGSLCHFFSATPAKLRPVSEPDMSHWTRLVPETQIGVLSAEEMSEVAGKVSVFSEQIDLNPDWTALNTAMVVGYLGSTELILALSSLGSEENCLRVIRGCIKQMGTEQETHTLVMMRTMLDCVRLCDDAGAVLAAFPAENLVLGVVCAEDRRFFCLVTTAHTPEGPAGRTGPLRSSCHVFFIDPDLCLHGDHLDIAGRFGFDCTPDPDTQGCLEFPPSPPSVLQFVSVLYCDMGEDVERLRTRLDRESAHHLQRSACGKGSAGSNGDSGIGNSTPPEERADRDFPVARGNDPGGHLPSCPWEDYPPAEGELARSAPPQNGRLNLNGHPNPGSTHSLSESLPGPALLAGPSGGPPPRLEFQFKPPPPPYQLSKSQNLTGGGPFRSSQRWFSMSVKQRWPRGRHGEPEGHATSATHSWSGPSPVGSTNALPPPMGQIPVERYQATEAMAMMSLPQREEWAGRHWRADSGELLNGQPSKDVNTKGSKFWGMGAGRSSGRRFSGRRSFRHSKRLSVARSLDDLESAASSEADYGGGVQLQGCCSQSSLNSTGSLAGSSSQRRLSDRRVASWAACFERLLQDPIGVRYFSEFLKKEFSEENILFWQACEYFSHVPATDKKQLSQRAGEIYNSFLSTKATTPVNIDSQAQLADDVLTSPCPNMFKAQQLQIFNLMKFDSYSRFLKSGLYQECMLAEVEGRPLPDPYQIPCSPAPSKHSGSSGHSSLSTPKKEARKQRSGKSLNEEHGEEHDEHKKRGIFSSWSRNRSFGKGPKKKDIGEINLDFSGSNGRRASQGSVSSGASMELATSCSAGKTEGDHRHSAWERGREGPAKQCNMMLPDGSCASVTLRPGATIRELLRDLCQSVCINMAAVDLFLVGGEKPLVLDQDCMTLSARDLRMEKRTLFRLDLVPINRSVGLKAKPTKPVTEVLRPVVAKYGLHLNDLVAKISGRTEPLDLGAPISSLDGLRVVLERAETAASGKDSKSKSASLKGHPASLTSRSPSATGDDRSSGKASGPDPSLPTEKRKPKKINIDEAEEFFELLSRAQSSRKNDQRGLLNKEDLELPDFLRLTPSSTATLDAACSTPTSVSQGPGAGREKTAGSAPGRAHPLSASLRSESLDSSLGSANGHSYSAAGRRALLPPPRHTAPLFGSALSPIPRPSEARGPGLRTLEEDSPADLTLVGEGDITSPNCTLLPPSPTLLPHEGSLPKANFTPPPPCAHPSQDGCGNGQSSSERRKRASASDHSHKRAPCLGALGSQPAVQELMDMEGVCLEEGDKVGEVTIIQGEDSELSLSFQGYVSELRQCQSRMKTSLAPGNTHDQSDESKGSKTNAHDQSDESKDSKTDTYKATMV</sequence>
<dbReference type="SUPFAM" id="SSF54236">
    <property type="entry name" value="Ubiquitin-like"/>
    <property type="match status" value="2"/>
</dbReference>
<dbReference type="GO" id="GO:0008277">
    <property type="term" value="P:regulation of G protein-coupled receptor signaling pathway"/>
    <property type="evidence" value="ECO:0007669"/>
    <property type="project" value="TreeGrafter"/>
</dbReference>
<dbReference type="SMART" id="SM00390">
    <property type="entry name" value="GoLoco"/>
    <property type="match status" value="1"/>
</dbReference>
<feature type="compositionally biased region" description="Polar residues" evidence="5">
    <location>
        <begin position="543"/>
        <end position="560"/>
    </location>
</feature>
<dbReference type="PRINTS" id="PR01301">
    <property type="entry name" value="RGSPROTEIN"/>
</dbReference>
<keyword evidence="3" id="KW-0963">Cytoplasm</keyword>
<evidence type="ECO:0000256" key="4">
    <source>
        <dbReference type="ARBA" id="ARBA00022737"/>
    </source>
</evidence>
<name>A0A3P9A5K4_ESOLU</name>
<feature type="domain" description="RGS" evidence="7">
    <location>
        <begin position="703"/>
        <end position="820"/>
    </location>
</feature>
<dbReference type="PROSITE" id="PS50877">
    <property type="entry name" value="GOLOCO"/>
    <property type="match status" value="1"/>
</dbReference>
<dbReference type="GO" id="GO:0005096">
    <property type="term" value="F:GTPase activator activity"/>
    <property type="evidence" value="ECO:0007669"/>
    <property type="project" value="UniProtKB-KW"/>
</dbReference>
<dbReference type="SUPFAM" id="SSF48097">
    <property type="entry name" value="Regulator of G-protein signaling, RGS"/>
    <property type="match status" value="1"/>
</dbReference>
<feature type="compositionally biased region" description="Pro residues" evidence="5">
    <location>
        <begin position="484"/>
        <end position="501"/>
    </location>
</feature>
<feature type="compositionally biased region" description="Gly residues" evidence="5">
    <location>
        <begin position="393"/>
        <end position="402"/>
    </location>
</feature>
<dbReference type="InterPro" id="IPR046995">
    <property type="entry name" value="RGS10/12/14-like"/>
</dbReference>
<feature type="compositionally biased region" description="Low complexity" evidence="5">
    <location>
        <begin position="472"/>
        <end position="481"/>
    </location>
</feature>
<feature type="compositionally biased region" description="Polar residues" evidence="5">
    <location>
        <begin position="1206"/>
        <end position="1218"/>
    </location>
</feature>
<dbReference type="PROSITE" id="PS50132">
    <property type="entry name" value="RGS"/>
    <property type="match status" value="1"/>
</dbReference>
<organism evidence="9 10">
    <name type="scientific">Esox lucius</name>
    <name type="common">Northern pike</name>
    <dbReference type="NCBI Taxonomy" id="8010"/>
    <lineage>
        <taxon>Eukaryota</taxon>
        <taxon>Metazoa</taxon>
        <taxon>Chordata</taxon>
        <taxon>Craniata</taxon>
        <taxon>Vertebrata</taxon>
        <taxon>Euteleostomi</taxon>
        <taxon>Actinopterygii</taxon>
        <taxon>Neopterygii</taxon>
        <taxon>Teleostei</taxon>
        <taxon>Protacanthopterygii</taxon>
        <taxon>Esociformes</taxon>
        <taxon>Esocidae</taxon>
        <taxon>Esox</taxon>
    </lineage>
</organism>
<dbReference type="Pfam" id="PF16613">
    <property type="entry name" value="RGS12_us1"/>
    <property type="match status" value="1"/>
</dbReference>
<dbReference type="OMA" id="RIKCNCV"/>
<dbReference type="GO" id="GO:0007165">
    <property type="term" value="P:signal transduction"/>
    <property type="evidence" value="ECO:0007669"/>
    <property type="project" value="InterPro"/>
</dbReference>
<feature type="compositionally biased region" description="Polar residues" evidence="5">
    <location>
        <begin position="1435"/>
        <end position="1448"/>
    </location>
</feature>
<protein>
    <recommendedName>
        <fullName evidence="11">Regulator of G protein signaling 12a</fullName>
    </recommendedName>
</protein>
<dbReference type="FunCoup" id="A0A3P9A5K4">
    <property type="interactions" value="798"/>
</dbReference>
<dbReference type="SUPFAM" id="SSF50156">
    <property type="entry name" value="PDZ domain-like"/>
    <property type="match status" value="1"/>
</dbReference>
<evidence type="ECO:0000259" key="7">
    <source>
        <dbReference type="PROSITE" id="PS50132"/>
    </source>
</evidence>
<feature type="region of interest" description="Disordered" evidence="5">
    <location>
        <begin position="382"/>
        <end position="565"/>
    </location>
</feature>